<accession>A0A444X1U0</accession>
<reference evidence="4 5" key="1">
    <citation type="submission" date="2019-01" db="EMBL/GenBank/DDBJ databases">
        <title>Sequencing of cultivated peanut Arachis hypogaea provides insights into genome evolution and oil improvement.</title>
        <authorList>
            <person name="Chen X."/>
        </authorList>
    </citation>
    <scope>NUCLEOTIDE SEQUENCE [LARGE SCALE GENOMIC DNA]</scope>
    <source>
        <strain evidence="5">cv. Fuhuasheng</strain>
        <tissue evidence="4">Leaves</tissue>
    </source>
</reference>
<dbReference type="GO" id="GO:0005634">
    <property type="term" value="C:nucleus"/>
    <property type="evidence" value="ECO:0007669"/>
    <property type="project" value="UniProtKB-SubCell"/>
</dbReference>
<dbReference type="Proteomes" id="UP000289738">
    <property type="component" value="Chromosome B10"/>
</dbReference>
<evidence type="ECO:0000313" key="5">
    <source>
        <dbReference type="Proteomes" id="UP000289738"/>
    </source>
</evidence>
<evidence type="ECO:0000256" key="3">
    <source>
        <dbReference type="SAM" id="MobiDB-lite"/>
    </source>
</evidence>
<feature type="region of interest" description="Disordered" evidence="3">
    <location>
        <begin position="185"/>
        <end position="233"/>
    </location>
</feature>
<sequence length="273" mass="30296">MGDGKVNLPDDLFSSKPSDSKGLIRYQEVERCCSMGLGYQYQALLLLVANIVVDDCAICRNHIMDLCIECQANQASATSEECTVAWEFMEAVEAKSSSSSGYGSMAEKARRYIPREFKLAEAFGNTLGGFFLASYKDSSSSVFDETMEASLEGQSYLDVPATQMVHEQLWVDKYAPKSFTELLSDEQTNRERHSSVAQTQRPFNSKFSRTNRGAKWSSGKYKNSRSMDESSNSQGIEDILNTRTTNVAPPNIAGNHSERGILSSVMYLLGTRL</sequence>
<dbReference type="SUPFAM" id="SSF57850">
    <property type="entry name" value="RING/U-box"/>
    <property type="match status" value="1"/>
</dbReference>
<evidence type="ECO:0000256" key="1">
    <source>
        <dbReference type="ARBA" id="ARBA00004123"/>
    </source>
</evidence>
<dbReference type="PANTHER" id="PTHR46765:SF1">
    <property type="entry name" value="P-LOOP CONTAINING NUCLEOSIDE TRIPHOSPHATE HYDROLASES SUPERFAMILY PROTEIN"/>
    <property type="match status" value="1"/>
</dbReference>
<dbReference type="PANTHER" id="PTHR46765">
    <property type="entry name" value="P-LOOP CONTAINING NUCLEOSIDE TRIPHOSPHATE HYDROLASES SUPERFAMILY PROTEIN"/>
    <property type="match status" value="1"/>
</dbReference>
<evidence type="ECO:0000313" key="4">
    <source>
        <dbReference type="EMBL" id="RYQ83641.1"/>
    </source>
</evidence>
<name>A0A444X1U0_ARAHY</name>
<dbReference type="EMBL" id="SDMP01000020">
    <property type="protein sequence ID" value="RYQ83641.1"/>
    <property type="molecule type" value="Genomic_DNA"/>
</dbReference>
<proteinExistence type="predicted"/>
<keyword evidence="5" id="KW-1185">Reference proteome</keyword>
<dbReference type="InterPro" id="IPR013083">
    <property type="entry name" value="Znf_RING/FYVE/PHD"/>
</dbReference>
<dbReference type="AlphaFoldDB" id="A0A444X1U0"/>
<feature type="compositionally biased region" description="Polar residues" evidence="3">
    <location>
        <begin position="195"/>
        <end position="211"/>
    </location>
</feature>
<evidence type="ECO:0000256" key="2">
    <source>
        <dbReference type="ARBA" id="ARBA00023242"/>
    </source>
</evidence>
<keyword evidence="2" id="KW-0539">Nucleus</keyword>
<dbReference type="Gene3D" id="3.40.50.300">
    <property type="entry name" value="P-loop containing nucleotide triphosphate hydrolases"/>
    <property type="match status" value="1"/>
</dbReference>
<dbReference type="InterPro" id="IPR027417">
    <property type="entry name" value="P-loop_NTPase"/>
</dbReference>
<gene>
    <name evidence="4" type="ORF">Ahy_B10g102397</name>
</gene>
<dbReference type="InterPro" id="IPR053016">
    <property type="entry name" value="CTF18-RFC_complex"/>
</dbReference>
<protein>
    <submittedName>
        <fullName evidence="4">Uncharacterized protein</fullName>
    </submittedName>
</protein>
<organism evidence="4 5">
    <name type="scientific">Arachis hypogaea</name>
    <name type="common">Peanut</name>
    <dbReference type="NCBI Taxonomy" id="3818"/>
    <lineage>
        <taxon>Eukaryota</taxon>
        <taxon>Viridiplantae</taxon>
        <taxon>Streptophyta</taxon>
        <taxon>Embryophyta</taxon>
        <taxon>Tracheophyta</taxon>
        <taxon>Spermatophyta</taxon>
        <taxon>Magnoliopsida</taxon>
        <taxon>eudicotyledons</taxon>
        <taxon>Gunneridae</taxon>
        <taxon>Pentapetalae</taxon>
        <taxon>rosids</taxon>
        <taxon>fabids</taxon>
        <taxon>Fabales</taxon>
        <taxon>Fabaceae</taxon>
        <taxon>Papilionoideae</taxon>
        <taxon>50 kb inversion clade</taxon>
        <taxon>dalbergioids sensu lato</taxon>
        <taxon>Dalbergieae</taxon>
        <taxon>Pterocarpus clade</taxon>
        <taxon>Arachis</taxon>
    </lineage>
</organism>
<comment type="caution">
    <text evidence="4">The sequence shown here is derived from an EMBL/GenBank/DDBJ whole genome shotgun (WGS) entry which is preliminary data.</text>
</comment>
<comment type="subcellular location">
    <subcellularLocation>
        <location evidence="1">Nucleus</location>
    </subcellularLocation>
</comment>
<dbReference type="Gene3D" id="3.30.40.10">
    <property type="entry name" value="Zinc/RING finger domain, C3HC4 (zinc finger)"/>
    <property type="match status" value="1"/>
</dbReference>